<dbReference type="EMBL" id="CP013738">
    <property type="protein sequence ID" value="ALU92086.1"/>
    <property type="molecule type" value="Genomic_DNA"/>
</dbReference>
<dbReference type="RefSeq" id="WP_010060754.1">
    <property type="nucleotide sequence ID" value="NZ_CP013738.1"/>
</dbReference>
<evidence type="ECO:0000313" key="1">
    <source>
        <dbReference type="EMBL" id="ALU92086.1"/>
    </source>
</evidence>
<reference evidence="1 2" key="1">
    <citation type="journal article" date="2012" name="J. Bacteriol.">
        <title>Draft genome sequence of Streptomyces globisporus C-1027, which produces an antitumor antibiotic consisting of a nine-membered enediyne with a chromoprotein.</title>
        <authorList>
            <person name="Wang L."/>
            <person name="Wang S."/>
            <person name="He Q."/>
            <person name="Yu T."/>
            <person name="Li Q."/>
            <person name="Hong B."/>
        </authorList>
    </citation>
    <scope>NUCLEOTIDE SEQUENCE [LARGE SCALE GENOMIC DNA]</scope>
    <source>
        <strain evidence="1 2">C-1027</strain>
    </source>
</reference>
<dbReference type="InterPro" id="IPR050627">
    <property type="entry name" value="Nitroreductase/BluB"/>
</dbReference>
<dbReference type="NCBIfam" id="NF047509">
    <property type="entry name" value="Rv3131_FMN_oxido"/>
    <property type="match status" value="1"/>
</dbReference>
<gene>
    <name evidence="1" type="ORF">WQO_01140</name>
</gene>
<dbReference type="GeneID" id="27780890"/>
<proteinExistence type="predicted"/>
<dbReference type="SUPFAM" id="SSF55469">
    <property type="entry name" value="FMN-dependent nitroreductase-like"/>
    <property type="match status" value="2"/>
</dbReference>
<dbReference type="GO" id="GO:0016491">
    <property type="term" value="F:oxidoreductase activity"/>
    <property type="evidence" value="ECO:0007669"/>
    <property type="project" value="InterPro"/>
</dbReference>
<dbReference type="AlphaFoldDB" id="A0A0U3KGW8"/>
<dbReference type="PANTHER" id="PTHR23026">
    <property type="entry name" value="NADPH NITROREDUCTASE"/>
    <property type="match status" value="1"/>
</dbReference>
<sequence>MIPTEQRATAIVPSLVEEAVAAPSMHNAQPWRFTHRSGSRRLCLYGDPERTLPVGDPDQRALHIGCGAALLNLRVAAAHRGWTAVTELLPDRHDPWHLADVLLEESPGATDLRLADLQPAVRRRHTSRLPFSDERIPPEIWDELSAAALLEGVRLIVPGTWHADAVMDLVHDAELLESASDAMRAEIISWTRTGRAGEGPATEGVPSYAFGPRQHGTTAPVRDFDVPHSSPARAAAVFEERPQTALLGTAADLPVDWLRAGQGMERVLLQATLDGLATSLISQPLEWPELRDLARDPRSRTGFVQMVFRFGYGPAGPATPRRPVSEVLEVT</sequence>
<dbReference type="Gene3D" id="3.40.109.10">
    <property type="entry name" value="NADH Oxidase"/>
    <property type="match status" value="1"/>
</dbReference>
<evidence type="ECO:0000313" key="2">
    <source>
        <dbReference type="Proteomes" id="UP000064183"/>
    </source>
</evidence>
<dbReference type="InterPro" id="IPR000415">
    <property type="entry name" value="Nitroreductase-like"/>
</dbReference>
<dbReference type="STRING" id="1172567.WQO_01140"/>
<protein>
    <submittedName>
        <fullName evidence="1">Nitroreductase</fullName>
    </submittedName>
</protein>
<dbReference type="PANTHER" id="PTHR23026:SF123">
    <property type="entry name" value="NAD(P)H NITROREDUCTASE RV3131-RELATED"/>
    <property type="match status" value="1"/>
</dbReference>
<dbReference type="Proteomes" id="UP000064183">
    <property type="component" value="Chromosome"/>
</dbReference>
<accession>A0A0U3KGW8</accession>
<name>A0A0U3KGW8_STRGL</name>
<dbReference type="KEGG" id="sgb:WQO_01140"/>
<organism evidence="1 2">
    <name type="scientific">Streptomyces globisporus C-1027</name>
    <dbReference type="NCBI Taxonomy" id="1172567"/>
    <lineage>
        <taxon>Bacteria</taxon>
        <taxon>Bacillati</taxon>
        <taxon>Actinomycetota</taxon>
        <taxon>Actinomycetes</taxon>
        <taxon>Kitasatosporales</taxon>
        <taxon>Streptomycetaceae</taxon>
        <taxon>Streptomyces</taxon>
    </lineage>
</organism>